<protein>
    <submittedName>
        <fullName evidence="1">Uncharacterized protein</fullName>
    </submittedName>
</protein>
<accession>A0ABV0F7I3</accession>
<organism evidence="1 2">
    <name type="scientific">Chromobacterium vaccinii</name>
    <dbReference type="NCBI Taxonomy" id="1108595"/>
    <lineage>
        <taxon>Bacteria</taxon>
        <taxon>Pseudomonadati</taxon>
        <taxon>Pseudomonadota</taxon>
        <taxon>Betaproteobacteria</taxon>
        <taxon>Neisseriales</taxon>
        <taxon>Chromobacteriaceae</taxon>
        <taxon>Chromobacterium</taxon>
    </lineage>
</organism>
<dbReference type="RefSeq" id="WP_347369699.1">
    <property type="nucleotide sequence ID" value="NZ_JBDOJC010000001.1"/>
</dbReference>
<reference evidence="1 2" key="1">
    <citation type="submission" date="2024-05" db="EMBL/GenBank/DDBJ databases">
        <authorList>
            <person name="De Oliveira J.P."/>
            <person name="Noriler S.A."/>
            <person name="De Oliveira A.G."/>
            <person name="Sipoli D.S."/>
        </authorList>
    </citation>
    <scope>NUCLEOTIDE SEQUENCE [LARGE SCALE GENOMIC DNA]</scope>
    <source>
        <strain evidence="1 2">LABIM189</strain>
    </source>
</reference>
<name>A0ABV0F7I3_9NEIS</name>
<proteinExistence type="predicted"/>
<dbReference type="EMBL" id="JBDOJC010000001">
    <property type="protein sequence ID" value="MEO2216049.1"/>
    <property type="molecule type" value="Genomic_DNA"/>
</dbReference>
<keyword evidence="2" id="KW-1185">Reference proteome</keyword>
<gene>
    <name evidence="1" type="ORF">ABGV49_03080</name>
</gene>
<sequence>MKKEILQDILQSMESIDYFSDFQQESTLNINDAMLCDSLTNFKKSIVSPEWEDIRAEAAGQLSSLLNSKFQGTYQEWNSVAKEARLFVDIKVKPKILAIPSEPHAIELVNDIGYDIVHIIIERYFTKRCEIKGMLFKKLFNIYKNGKIPCGYTLKAEKDFIRPNGAIIYY</sequence>
<evidence type="ECO:0000313" key="2">
    <source>
        <dbReference type="Proteomes" id="UP001455709"/>
    </source>
</evidence>
<evidence type="ECO:0000313" key="1">
    <source>
        <dbReference type="EMBL" id="MEO2216049.1"/>
    </source>
</evidence>
<comment type="caution">
    <text evidence="1">The sequence shown here is derived from an EMBL/GenBank/DDBJ whole genome shotgun (WGS) entry which is preliminary data.</text>
</comment>
<dbReference type="Proteomes" id="UP001455709">
    <property type="component" value="Unassembled WGS sequence"/>
</dbReference>